<accession>C4FHI5</accession>
<proteinExistence type="predicted"/>
<keyword evidence="3" id="KW-1185">Reference proteome</keyword>
<dbReference type="EMBL" id="ABZS01000001">
    <property type="protein sequence ID" value="EEP61464.1"/>
    <property type="molecule type" value="Genomic_DNA"/>
</dbReference>
<name>C4FHI5_9AQUI</name>
<organism evidence="2 3">
    <name type="scientific">Sulfurihydrogenibium yellowstonense SS-5</name>
    <dbReference type="NCBI Taxonomy" id="432331"/>
    <lineage>
        <taxon>Bacteria</taxon>
        <taxon>Pseudomonadati</taxon>
        <taxon>Aquificota</taxon>
        <taxon>Aquificia</taxon>
        <taxon>Aquificales</taxon>
        <taxon>Hydrogenothermaceae</taxon>
        <taxon>Sulfurihydrogenibium</taxon>
    </lineage>
</organism>
<comment type="caution">
    <text evidence="2">The sequence shown here is derived from an EMBL/GenBank/DDBJ whole genome shotgun (WGS) entry which is preliminary data.</text>
</comment>
<feature type="compositionally biased region" description="Polar residues" evidence="1">
    <location>
        <begin position="18"/>
        <end position="29"/>
    </location>
</feature>
<evidence type="ECO:0000256" key="1">
    <source>
        <dbReference type="SAM" id="MobiDB-lite"/>
    </source>
</evidence>
<feature type="region of interest" description="Disordered" evidence="1">
    <location>
        <begin position="1"/>
        <end position="40"/>
    </location>
</feature>
<sequence length="40" mass="4289">MAKNLGRLLPHASPPPSFYTSKAVQSSKSLGGDIPNNFFI</sequence>
<evidence type="ECO:0000313" key="3">
    <source>
        <dbReference type="Proteomes" id="UP000005540"/>
    </source>
</evidence>
<gene>
    <name evidence="2" type="ORF">SULYE_0013</name>
</gene>
<dbReference type="AlphaFoldDB" id="C4FHI5"/>
<dbReference type="Proteomes" id="UP000005540">
    <property type="component" value="Unassembled WGS sequence"/>
</dbReference>
<protein>
    <submittedName>
        <fullName evidence="2">Uncharacterized protein</fullName>
    </submittedName>
</protein>
<reference evidence="2 3" key="1">
    <citation type="submission" date="2009-04" db="EMBL/GenBank/DDBJ databases">
        <authorList>
            <person name="Reysenbach A.-L."/>
            <person name="Heidelberg J.F."/>
            <person name="Nelson W.C."/>
        </authorList>
    </citation>
    <scope>NUCLEOTIDE SEQUENCE [LARGE SCALE GENOMIC DNA]</scope>
    <source>
        <strain evidence="2 3">SS-5</strain>
    </source>
</reference>
<evidence type="ECO:0000313" key="2">
    <source>
        <dbReference type="EMBL" id="EEP61464.1"/>
    </source>
</evidence>